<proteinExistence type="predicted"/>
<evidence type="ECO:0000313" key="3">
    <source>
        <dbReference type="EMBL" id="MBB4073845.1"/>
    </source>
</evidence>
<reference evidence="3 4" key="1">
    <citation type="submission" date="2020-08" db="EMBL/GenBank/DDBJ databases">
        <title>Genomic Encyclopedia of Type Strains, Phase IV (KMG-IV): sequencing the most valuable type-strain genomes for metagenomic binning, comparative biology and taxonomic classification.</title>
        <authorList>
            <person name="Goeker M."/>
        </authorList>
    </citation>
    <scope>NUCLEOTIDE SEQUENCE [LARGE SCALE GENOMIC DNA]</scope>
    <source>
        <strain evidence="3 4">DSM 17075</strain>
    </source>
</reference>
<dbReference type="Proteomes" id="UP000559598">
    <property type="component" value="Unassembled WGS sequence"/>
</dbReference>
<dbReference type="SUPFAM" id="SSF89447">
    <property type="entry name" value="AbrB/MazE/MraZ-like"/>
    <property type="match status" value="1"/>
</dbReference>
<dbReference type="GO" id="GO:0003677">
    <property type="term" value="F:DNA binding"/>
    <property type="evidence" value="ECO:0007669"/>
    <property type="project" value="UniProtKB-UniRule"/>
</dbReference>
<comment type="caution">
    <text evidence="3">The sequence shown here is derived from an EMBL/GenBank/DDBJ whole genome shotgun (WGS) entry which is preliminary data.</text>
</comment>
<feature type="domain" description="SpoVT-AbrB" evidence="2">
    <location>
        <begin position="16"/>
        <end position="64"/>
    </location>
</feature>
<keyword evidence="4" id="KW-1185">Reference proteome</keyword>
<sequence length="103" mass="11700">MSAMEFADHQPNVVVKATSKLSSRGQIVIPIEIRKTLGLTEGDDLTFILNKDGEMKVEVLKKQRLSELLGILKTNKPFQPVDEVRKEVYRNMAEKELKDGEED</sequence>
<dbReference type="PROSITE" id="PS51740">
    <property type="entry name" value="SPOVT_ABRB"/>
    <property type="match status" value="1"/>
</dbReference>
<organism evidence="3 4">
    <name type="scientific">Anoxybacteroides voinovskiense</name>
    <dbReference type="NCBI Taxonomy" id="230470"/>
    <lineage>
        <taxon>Bacteria</taxon>
        <taxon>Bacillati</taxon>
        <taxon>Bacillota</taxon>
        <taxon>Bacilli</taxon>
        <taxon>Bacillales</taxon>
        <taxon>Anoxybacillaceae</taxon>
        <taxon>Anoxybacteroides</taxon>
    </lineage>
</organism>
<evidence type="ECO:0000256" key="1">
    <source>
        <dbReference type="PROSITE-ProRule" id="PRU01076"/>
    </source>
</evidence>
<dbReference type="InterPro" id="IPR007159">
    <property type="entry name" value="SpoVT-AbrB_dom"/>
</dbReference>
<dbReference type="NCBIfam" id="TIGR01439">
    <property type="entry name" value="lp_hng_hel_AbrB"/>
    <property type="match status" value="1"/>
</dbReference>
<keyword evidence="1" id="KW-0238">DNA-binding</keyword>
<name>A0A840DQG5_9BACL</name>
<dbReference type="SMART" id="SM00966">
    <property type="entry name" value="SpoVT_AbrB"/>
    <property type="match status" value="1"/>
</dbReference>
<accession>A0A840DQG5</accession>
<dbReference type="Pfam" id="PF04014">
    <property type="entry name" value="MazE_antitoxin"/>
    <property type="match status" value="1"/>
</dbReference>
<dbReference type="AlphaFoldDB" id="A0A840DQG5"/>
<dbReference type="InterPro" id="IPR037914">
    <property type="entry name" value="SpoVT-AbrB_sf"/>
</dbReference>
<dbReference type="EMBL" id="JACIDE010000009">
    <property type="protein sequence ID" value="MBB4073845.1"/>
    <property type="molecule type" value="Genomic_DNA"/>
</dbReference>
<dbReference type="Gene3D" id="2.10.260.10">
    <property type="match status" value="1"/>
</dbReference>
<gene>
    <name evidence="3" type="ORF">GGR02_001608</name>
</gene>
<dbReference type="RefSeq" id="WP_183184175.1">
    <property type="nucleotide sequence ID" value="NZ_BMNP01000008.1"/>
</dbReference>
<protein>
    <submittedName>
        <fullName evidence="3">AbrB family looped-hinge helix DNA binding protein</fullName>
    </submittedName>
</protein>
<evidence type="ECO:0000313" key="4">
    <source>
        <dbReference type="Proteomes" id="UP000559598"/>
    </source>
</evidence>
<evidence type="ECO:0000259" key="2">
    <source>
        <dbReference type="PROSITE" id="PS51740"/>
    </source>
</evidence>